<dbReference type="KEGG" id="rsin:B6N60_03327"/>
<name>A0A975T9B7_9NOST</name>
<dbReference type="Proteomes" id="UP000683511">
    <property type="component" value="Chromosome"/>
</dbReference>
<gene>
    <name evidence="2" type="ORF">B6N60_03327</name>
</gene>
<organism evidence="2 3">
    <name type="scientific">Richelia sinica FACHB-800</name>
    <dbReference type="NCBI Taxonomy" id="1357546"/>
    <lineage>
        <taxon>Bacteria</taxon>
        <taxon>Bacillati</taxon>
        <taxon>Cyanobacteriota</taxon>
        <taxon>Cyanophyceae</taxon>
        <taxon>Nostocales</taxon>
        <taxon>Nostocaceae</taxon>
        <taxon>Richelia</taxon>
    </lineage>
</organism>
<keyword evidence="1" id="KW-0472">Membrane</keyword>
<evidence type="ECO:0000313" key="3">
    <source>
        <dbReference type="Proteomes" id="UP000683511"/>
    </source>
</evidence>
<dbReference type="NCBIfam" id="NF033486">
    <property type="entry name" value="harvest_ssl1498"/>
    <property type="match status" value="1"/>
</dbReference>
<keyword evidence="1" id="KW-1133">Transmembrane helix</keyword>
<dbReference type="AlphaFoldDB" id="A0A975T9B7"/>
<protein>
    <recommendedName>
        <fullName evidence="4">Ssl1498 family light-harvesting-like protein</fullName>
    </recommendedName>
</protein>
<evidence type="ECO:0008006" key="4">
    <source>
        <dbReference type="Google" id="ProtNLM"/>
    </source>
</evidence>
<evidence type="ECO:0000256" key="1">
    <source>
        <dbReference type="SAM" id="Phobius"/>
    </source>
</evidence>
<dbReference type="InterPro" id="IPR048028">
    <property type="entry name" value="Psb34-like"/>
</dbReference>
<reference evidence="2" key="1">
    <citation type="submission" date="2017-04" db="EMBL/GenBank/DDBJ databases">
        <title>Genome deletions in a multicellular cyanobacterial endosymbiont for morphological adaptation in marine diatoms.</title>
        <authorList>
            <person name="Wang Y."/>
            <person name="Gao H."/>
            <person name="Li R."/>
            <person name="Xu X."/>
        </authorList>
    </citation>
    <scope>NUCLEOTIDE SEQUENCE</scope>
    <source>
        <strain evidence="2">FACHB 800</strain>
    </source>
</reference>
<dbReference type="EMBL" id="CP021056">
    <property type="protein sequence ID" value="QXE24621.1"/>
    <property type="molecule type" value="Genomic_DNA"/>
</dbReference>
<sequence length="56" mass="6274">MYTTINEEGILNNYASEPQIYYAEYPNQEQQNTYKIQGAIATLFVTALILVALGVS</sequence>
<dbReference type="RefSeq" id="WP_190601466.1">
    <property type="nucleotide sequence ID" value="NZ_CP021056.1"/>
</dbReference>
<proteinExistence type="predicted"/>
<keyword evidence="1" id="KW-0812">Transmembrane</keyword>
<accession>A0A975T9B7</accession>
<dbReference type="Pfam" id="PF26394">
    <property type="entry name" value="Psb34"/>
    <property type="match status" value="1"/>
</dbReference>
<keyword evidence="3" id="KW-1185">Reference proteome</keyword>
<evidence type="ECO:0000313" key="2">
    <source>
        <dbReference type="EMBL" id="QXE24621.1"/>
    </source>
</evidence>
<feature type="transmembrane region" description="Helical" evidence="1">
    <location>
        <begin position="36"/>
        <end position="55"/>
    </location>
</feature>